<reference evidence="2 3" key="1">
    <citation type="journal article" date="2019" name="Sci. Rep.">
        <title>Orb-weaving spider Araneus ventricosus genome elucidates the spidroin gene catalogue.</title>
        <authorList>
            <person name="Kono N."/>
            <person name="Nakamura H."/>
            <person name="Ohtoshi R."/>
            <person name="Moran D.A.P."/>
            <person name="Shinohara A."/>
            <person name="Yoshida Y."/>
            <person name="Fujiwara M."/>
            <person name="Mori M."/>
            <person name="Tomita M."/>
            <person name="Arakawa K."/>
        </authorList>
    </citation>
    <scope>NUCLEOTIDE SEQUENCE [LARGE SCALE GENOMIC DNA]</scope>
</reference>
<dbReference type="EMBL" id="BGPR01012591">
    <property type="protein sequence ID" value="GBN56789.1"/>
    <property type="molecule type" value="Genomic_DNA"/>
</dbReference>
<proteinExistence type="predicted"/>
<evidence type="ECO:0000313" key="3">
    <source>
        <dbReference type="Proteomes" id="UP000499080"/>
    </source>
</evidence>
<keyword evidence="1" id="KW-0472">Membrane</keyword>
<keyword evidence="3" id="KW-1185">Reference proteome</keyword>
<dbReference type="AlphaFoldDB" id="A0A4Y2PZV7"/>
<organism evidence="2 3">
    <name type="scientific">Araneus ventricosus</name>
    <name type="common">Orbweaver spider</name>
    <name type="synonym">Epeira ventricosa</name>
    <dbReference type="NCBI Taxonomy" id="182803"/>
    <lineage>
        <taxon>Eukaryota</taxon>
        <taxon>Metazoa</taxon>
        <taxon>Ecdysozoa</taxon>
        <taxon>Arthropoda</taxon>
        <taxon>Chelicerata</taxon>
        <taxon>Arachnida</taxon>
        <taxon>Araneae</taxon>
        <taxon>Araneomorphae</taxon>
        <taxon>Entelegynae</taxon>
        <taxon>Araneoidea</taxon>
        <taxon>Araneidae</taxon>
        <taxon>Araneus</taxon>
    </lineage>
</organism>
<keyword evidence="1" id="KW-0812">Transmembrane</keyword>
<evidence type="ECO:0000313" key="2">
    <source>
        <dbReference type="EMBL" id="GBN56789.1"/>
    </source>
</evidence>
<sequence length="178" mass="20776">MVVINGHDVAQTKSKILQKSLKCRGIDTTSSLELFNHIFDCYNTWTGCLQLVLGRKFPLSRNRVVFARIVGLDDRYTLRKAVFRHFQRKMNNSNNKIMLQKIPTCPAFNRQVLTEPRQRFKSHQGFFSYSSIIVTLYIVYIYGQLSSVMFTSSFEAIRGLFWDEPRKFQSRSDDDNDA</sequence>
<dbReference type="Proteomes" id="UP000499080">
    <property type="component" value="Unassembled WGS sequence"/>
</dbReference>
<feature type="transmembrane region" description="Helical" evidence="1">
    <location>
        <begin position="126"/>
        <end position="143"/>
    </location>
</feature>
<name>A0A4Y2PZV7_ARAVE</name>
<evidence type="ECO:0000256" key="1">
    <source>
        <dbReference type="SAM" id="Phobius"/>
    </source>
</evidence>
<keyword evidence="1" id="KW-1133">Transmembrane helix</keyword>
<accession>A0A4Y2PZV7</accession>
<protein>
    <submittedName>
        <fullName evidence="2">Uncharacterized protein</fullName>
    </submittedName>
</protein>
<gene>
    <name evidence="2" type="ORF">AVEN_23054_1</name>
</gene>
<comment type="caution">
    <text evidence="2">The sequence shown here is derived from an EMBL/GenBank/DDBJ whole genome shotgun (WGS) entry which is preliminary data.</text>
</comment>